<name>A0A1Y0LG98_TATCI</name>
<dbReference type="PANTHER" id="PTHR43685">
    <property type="entry name" value="GLYCOSYLTRANSFERASE"/>
    <property type="match status" value="1"/>
</dbReference>
<dbReference type="Gene3D" id="3.90.550.10">
    <property type="entry name" value="Spore Coat Polysaccharide Biosynthesis Protein SpsA, Chain A"/>
    <property type="match status" value="1"/>
</dbReference>
<evidence type="ECO:0000313" key="5">
    <source>
        <dbReference type="Proteomes" id="UP000195814"/>
    </source>
</evidence>
<dbReference type="InterPro" id="IPR029044">
    <property type="entry name" value="Nucleotide-diphossugar_trans"/>
</dbReference>
<dbReference type="EMBL" id="CP015579">
    <property type="protein sequence ID" value="ARU93088.1"/>
    <property type="molecule type" value="Genomic_DNA"/>
</dbReference>
<gene>
    <name evidence="2" type="ORF">A7K98_04300</name>
    <name evidence="3" type="ORF">A7K99_04300</name>
</gene>
<sequence>MNLRFNILLNDFLSKWYFEMSKDEVLEYGVSVIIPIRNSSGYISKTIESVISSSTSIPYEIILIDDFSNDIDLTKEIVTKYENVILLQKNEKSNASVSRNIGISKSKYRFVFLLDSDDLFEPKYIADRIKFMNRNQSGIYFGPFKDYHNEADYNIVTFSGEINDLRDFIFLEHGDFRSSTISIDKKNYLGTLFDPLQDKHQDWGFAIRCDDAGELICYDTDNPQVCICKDRHMQMSRTMNVSASKYFINTYLESEKYIISFIRKHLLLCVLIKDFNAYFFFKEQTAFINILNNNFFYRFLDVLITCDFIRLKTPNLIRLLTLFYIKFTILIKGK</sequence>
<keyword evidence="4" id="KW-1185">Reference proteome</keyword>
<evidence type="ECO:0000313" key="4">
    <source>
        <dbReference type="Proteomes" id="UP000195729"/>
    </source>
</evidence>
<accession>A0A1Y0LG98</accession>
<dbReference type="CDD" id="cd00761">
    <property type="entry name" value="Glyco_tranf_GTA_type"/>
    <property type="match status" value="1"/>
</dbReference>
<proteinExistence type="predicted"/>
<dbReference type="Proteomes" id="UP000195729">
    <property type="component" value="Chromosome"/>
</dbReference>
<dbReference type="Pfam" id="PF00535">
    <property type="entry name" value="Glycos_transf_2"/>
    <property type="match status" value="1"/>
</dbReference>
<dbReference type="AlphaFoldDB" id="A0A1Y0LG98"/>
<evidence type="ECO:0000259" key="1">
    <source>
        <dbReference type="Pfam" id="PF00535"/>
    </source>
</evidence>
<reference evidence="4 5" key="1">
    <citation type="submission" date="2016-05" db="EMBL/GenBank/DDBJ databases">
        <title>Complete genome sequence of two 2,5-diketo-D-glunonic acid producing strain Tatumella citrea.</title>
        <authorList>
            <person name="Duan C."/>
            <person name="Yang J."/>
            <person name="Yang S."/>
        </authorList>
    </citation>
    <scope>NUCLEOTIDE SEQUENCE [LARGE SCALE GENOMIC DNA]</scope>
    <source>
        <strain evidence="3 4">ATCC 39140</strain>
        <strain evidence="2 5">DSM 13699</strain>
    </source>
</reference>
<dbReference type="PANTHER" id="PTHR43685:SF2">
    <property type="entry name" value="GLYCOSYLTRANSFERASE 2-LIKE DOMAIN-CONTAINING PROTEIN"/>
    <property type="match status" value="1"/>
</dbReference>
<dbReference type="KEGG" id="tci:A7K98_04300"/>
<evidence type="ECO:0000313" key="3">
    <source>
        <dbReference type="EMBL" id="ARU97126.1"/>
    </source>
</evidence>
<organism evidence="2 5">
    <name type="scientific">Tatumella citrea</name>
    <name type="common">Pantoea citrea</name>
    <dbReference type="NCBI Taxonomy" id="53336"/>
    <lineage>
        <taxon>Bacteria</taxon>
        <taxon>Pseudomonadati</taxon>
        <taxon>Pseudomonadota</taxon>
        <taxon>Gammaproteobacteria</taxon>
        <taxon>Enterobacterales</taxon>
        <taxon>Erwiniaceae</taxon>
        <taxon>Tatumella</taxon>
    </lineage>
</organism>
<dbReference type="InterPro" id="IPR050834">
    <property type="entry name" value="Glycosyltransf_2"/>
</dbReference>
<protein>
    <recommendedName>
        <fullName evidence="1">Glycosyltransferase 2-like domain-containing protein</fullName>
    </recommendedName>
</protein>
<dbReference type="Proteomes" id="UP000195814">
    <property type="component" value="Chromosome"/>
</dbReference>
<dbReference type="InterPro" id="IPR001173">
    <property type="entry name" value="Glyco_trans_2-like"/>
</dbReference>
<dbReference type="SUPFAM" id="SSF53448">
    <property type="entry name" value="Nucleotide-diphospho-sugar transferases"/>
    <property type="match status" value="1"/>
</dbReference>
<dbReference type="EMBL" id="CP015581">
    <property type="protein sequence ID" value="ARU97126.1"/>
    <property type="molecule type" value="Genomic_DNA"/>
</dbReference>
<evidence type="ECO:0000313" key="2">
    <source>
        <dbReference type="EMBL" id="ARU93088.1"/>
    </source>
</evidence>
<feature type="domain" description="Glycosyltransferase 2-like" evidence="1">
    <location>
        <begin position="31"/>
        <end position="154"/>
    </location>
</feature>